<organism evidence="3 4">
    <name type="scientific">Hibiscus syriacus</name>
    <name type="common">Rose of Sharon</name>
    <dbReference type="NCBI Taxonomy" id="106335"/>
    <lineage>
        <taxon>Eukaryota</taxon>
        <taxon>Viridiplantae</taxon>
        <taxon>Streptophyta</taxon>
        <taxon>Embryophyta</taxon>
        <taxon>Tracheophyta</taxon>
        <taxon>Spermatophyta</taxon>
        <taxon>Magnoliopsida</taxon>
        <taxon>eudicotyledons</taxon>
        <taxon>Gunneridae</taxon>
        <taxon>Pentapetalae</taxon>
        <taxon>rosids</taxon>
        <taxon>malvids</taxon>
        <taxon>Malvales</taxon>
        <taxon>Malvaceae</taxon>
        <taxon>Malvoideae</taxon>
        <taxon>Hibiscus</taxon>
    </lineage>
</organism>
<dbReference type="PANTHER" id="PTHR46890">
    <property type="entry name" value="NON-LTR RETROLELEMENT REVERSE TRANSCRIPTASE-LIKE PROTEIN-RELATED"/>
    <property type="match status" value="1"/>
</dbReference>
<evidence type="ECO:0000313" key="3">
    <source>
        <dbReference type="EMBL" id="KAE8686346.1"/>
    </source>
</evidence>
<proteinExistence type="predicted"/>
<accession>A0A6A2Z3U4</accession>
<gene>
    <name evidence="3" type="ORF">F3Y22_tig00111069pilonHSYRG00104</name>
</gene>
<dbReference type="InterPro" id="IPR036397">
    <property type="entry name" value="RNaseH_sf"/>
</dbReference>
<name>A0A6A2Z3U4_HIBSY</name>
<dbReference type="EMBL" id="VEPZ02001219">
    <property type="protein sequence ID" value="KAE8686346.1"/>
    <property type="molecule type" value="Genomic_DNA"/>
</dbReference>
<dbReference type="Pfam" id="PF13966">
    <property type="entry name" value="zf-RVT"/>
    <property type="match status" value="1"/>
</dbReference>
<evidence type="ECO:0008006" key="5">
    <source>
        <dbReference type="Google" id="ProtNLM"/>
    </source>
</evidence>
<reference evidence="3" key="1">
    <citation type="submission" date="2019-09" db="EMBL/GenBank/DDBJ databases">
        <title>Draft genome information of white flower Hibiscus syriacus.</title>
        <authorList>
            <person name="Kim Y.-M."/>
        </authorList>
    </citation>
    <scope>NUCLEOTIDE SEQUENCE [LARGE SCALE GENOMIC DNA]</scope>
    <source>
        <strain evidence="3">YM2019G1</strain>
    </source>
</reference>
<dbReference type="GO" id="GO:0004523">
    <property type="term" value="F:RNA-DNA hybrid ribonuclease activity"/>
    <property type="evidence" value="ECO:0007669"/>
    <property type="project" value="InterPro"/>
</dbReference>
<dbReference type="Pfam" id="PF13456">
    <property type="entry name" value="RVT_3"/>
    <property type="match status" value="1"/>
</dbReference>
<evidence type="ECO:0000313" key="4">
    <source>
        <dbReference type="Proteomes" id="UP000436088"/>
    </source>
</evidence>
<dbReference type="Gene3D" id="3.30.420.10">
    <property type="entry name" value="Ribonuclease H-like superfamily/Ribonuclease H"/>
    <property type="match status" value="1"/>
</dbReference>
<dbReference type="InterPro" id="IPR044730">
    <property type="entry name" value="RNase_H-like_dom_plant"/>
</dbReference>
<feature type="domain" description="Reverse transcriptase zinc-binding" evidence="2">
    <location>
        <begin position="618"/>
        <end position="705"/>
    </location>
</feature>
<dbReference type="Proteomes" id="UP000436088">
    <property type="component" value="Unassembled WGS sequence"/>
</dbReference>
<comment type="caution">
    <text evidence="3">The sequence shown here is derived from an EMBL/GenBank/DDBJ whole genome shotgun (WGS) entry which is preliminary data.</text>
</comment>
<dbReference type="CDD" id="cd06222">
    <property type="entry name" value="RNase_H_like"/>
    <property type="match status" value="1"/>
</dbReference>
<keyword evidence="4" id="KW-1185">Reference proteome</keyword>
<dbReference type="AlphaFoldDB" id="A0A6A2Z3U4"/>
<feature type="domain" description="RNase H type-1" evidence="1">
    <location>
        <begin position="759"/>
        <end position="880"/>
    </location>
</feature>
<dbReference type="InterPro" id="IPR026960">
    <property type="entry name" value="RVT-Znf"/>
</dbReference>
<sequence>MERVRRKCGFLFGIDVVAEGSRSGLSFGWKPDWVVELQSYSRSHNDVIIRESVEVVWRFTCFNGILEDCGRSDAWDLLRHLGSDQSLPWLGTSMRLRTCLKSEEGDFVQNETWEVLFRFDANWVRDEEVEQIVKSCWDLHDESIHGKLQRVGQNLLSWSRSNKRSYTERKQYCRLGCVSCQQLILNMEADKEELFWEQRARANWLRHGDMSTSFFHNYATYRRKNNTIVGLFDTYDTWIMDPIELISVADSYFKELFQSSNLGVVSPIFNEIEPRVTDEMNESLLLPFRAEEVWQAIKGMAPLKASGLDMFPTVFYQKYWHVIDDDITSYCLSFLNETTDLEPINNTHIVLIPKVNQPVNMTQSRPISLCNVLYKIVAKRLRFAGRWVRLIMKCVRTITYSIGLNEITCSPFRPSCGLRKGEPLSLYLFLVCAEGLSALFNAASRDKIINGATVGWERLRIGHLLFADDIVLFGEDTPMGAINMKKLLHVSDTFSRQRINFDNSLLFFSSNVEEGVKEHIGRVLGVRISTNPERYFGLPTMNDPWLHGYGDGKVRPRNIDIRYTMVSDHIDASTHAWKYEVLRDLFDDEQVSSICSIPLSKVGMGDVLVWRPDGSGQYIVKSGYRLLQTAQTTGQGGSLDAQAMGVSKFYKEMWVVALPAKVKITVWRIVNNFVSTFDNLQQRRLYVNNVCCFYQFSPETIDHLMRDFTNVLPFPVYATPGGVDAYIREIGCFAAPIDSALTRNQAIWQAPGEGMVKFNFDSAYHAQSMEAVSGVIGRDSTGCVLVSCTVPHTFVKDAFVVEALSCFQAVTFALELGFRRVISEGDSLTVIKKLRCPIVDGSFIAPVICEINEISKAFECVSFSFVGRIANNVAHLLAREGWMHSEQRFWVEEASPGASVAAE</sequence>
<protein>
    <recommendedName>
        <fullName evidence="5">RNase H type-1 domain-containing protein</fullName>
    </recommendedName>
</protein>
<evidence type="ECO:0000259" key="2">
    <source>
        <dbReference type="Pfam" id="PF13966"/>
    </source>
</evidence>
<dbReference type="InterPro" id="IPR002156">
    <property type="entry name" value="RNaseH_domain"/>
</dbReference>
<dbReference type="PANTHER" id="PTHR46890:SF48">
    <property type="entry name" value="RNA-DIRECTED DNA POLYMERASE"/>
    <property type="match status" value="1"/>
</dbReference>
<dbReference type="GO" id="GO:0003676">
    <property type="term" value="F:nucleic acid binding"/>
    <property type="evidence" value="ECO:0007669"/>
    <property type="project" value="InterPro"/>
</dbReference>
<evidence type="ECO:0000259" key="1">
    <source>
        <dbReference type="Pfam" id="PF13456"/>
    </source>
</evidence>
<dbReference type="InterPro" id="IPR052343">
    <property type="entry name" value="Retrotransposon-Effector_Assoc"/>
</dbReference>